<evidence type="ECO:0000313" key="2">
    <source>
        <dbReference type="EMBL" id="CAB5219058.1"/>
    </source>
</evidence>
<gene>
    <name evidence="1" type="ORF">UFOVP113_33</name>
    <name evidence="2" type="ORF">UFOVP225_20</name>
</gene>
<accession>A0A6J7WQG5</accession>
<name>A0A6J7WQG5_9CAUD</name>
<proteinExistence type="predicted"/>
<dbReference type="EMBL" id="LR796231">
    <property type="protein sequence ID" value="CAB4128289.1"/>
    <property type="molecule type" value="Genomic_DNA"/>
</dbReference>
<organism evidence="2">
    <name type="scientific">uncultured Caudovirales phage</name>
    <dbReference type="NCBI Taxonomy" id="2100421"/>
    <lineage>
        <taxon>Viruses</taxon>
        <taxon>Duplodnaviria</taxon>
        <taxon>Heunggongvirae</taxon>
        <taxon>Uroviricota</taxon>
        <taxon>Caudoviricetes</taxon>
        <taxon>Peduoviridae</taxon>
        <taxon>Maltschvirus</taxon>
        <taxon>Maltschvirus maltsch</taxon>
    </lineage>
</organism>
<dbReference type="EMBL" id="LR798275">
    <property type="protein sequence ID" value="CAB5219058.1"/>
    <property type="molecule type" value="Genomic_DNA"/>
</dbReference>
<reference evidence="2" key="1">
    <citation type="submission" date="2020-05" db="EMBL/GenBank/DDBJ databases">
        <authorList>
            <person name="Chiriac C."/>
            <person name="Salcher M."/>
            <person name="Ghai R."/>
            <person name="Kavagutti S V."/>
        </authorList>
    </citation>
    <scope>NUCLEOTIDE SEQUENCE</scope>
</reference>
<protein>
    <submittedName>
        <fullName evidence="2">Uncharacterized protein</fullName>
    </submittedName>
</protein>
<sequence length="97" mass="9835">MLKHDSFTLAANTPTIIATIPLNNPTTSVVITNADTGSVFVGDSSVSTGANVDRGIKIAAGTNQQVWLNGGDVLYGISLAGTSAYAVAVLYSPVIPA</sequence>
<evidence type="ECO:0000313" key="1">
    <source>
        <dbReference type="EMBL" id="CAB4128289.1"/>
    </source>
</evidence>